<feature type="transmembrane region" description="Helical" evidence="1">
    <location>
        <begin position="579"/>
        <end position="601"/>
    </location>
</feature>
<dbReference type="EMBL" id="CP009687">
    <property type="protein sequence ID" value="AKL95241.1"/>
    <property type="molecule type" value="Genomic_DNA"/>
</dbReference>
<evidence type="ECO:0000256" key="1">
    <source>
        <dbReference type="SAM" id="Phobius"/>
    </source>
</evidence>
<keyword evidence="1" id="KW-0472">Membrane</keyword>
<dbReference type="AlphaFoldDB" id="A0A0G3W987"/>
<dbReference type="RefSeq" id="WP_052661278.1">
    <property type="nucleotide sequence ID" value="NZ_CP009687.1"/>
</dbReference>
<feature type="transmembrane region" description="Helical" evidence="1">
    <location>
        <begin position="461"/>
        <end position="484"/>
    </location>
</feature>
<gene>
    <name evidence="2" type="ORF">CACET_c17930</name>
</gene>
<evidence type="ECO:0000313" key="2">
    <source>
        <dbReference type="EMBL" id="AKL95241.1"/>
    </source>
</evidence>
<feature type="transmembrane region" description="Helical" evidence="1">
    <location>
        <begin position="433"/>
        <end position="454"/>
    </location>
</feature>
<dbReference type="SUPFAM" id="SSF53649">
    <property type="entry name" value="Alkaline phosphatase-like"/>
    <property type="match status" value="1"/>
</dbReference>
<dbReference type="OrthoDB" id="3199331at2"/>
<feature type="transmembrane region" description="Helical" evidence="1">
    <location>
        <begin position="374"/>
        <end position="396"/>
    </location>
</feature>
<feature type="transmembrane region" description="Helical" evidence="1">
    <location>
        <begin position="552"/>
        <end position="570"/>
    </location>
</feature>
<dbReference type="Proteomes" id="UP000035704">
    <property type="component" value="Chromosome"/>
</dbReference>
<keyword evidence="1" id="KW-0812">Transmembrane</keyword>
<feature type="transmembrane region" description="Helical" evidence="1">
    <location>
        <begin position="504"/>
        <end position="522"/>
    </location>
</feature>
<protein>
    <submittedName>
        <fullName evidence="2">Uncharacterized protein</fullName>
    </submittedName>
</protein>
<feature type="transmembrane region" description="Helical" evidence="1">
    <location>
        <begin position="670"/>
        <end position="689"/>
    </location>
</feature>
<dbReference type="STRING" id="84022.CACET_c17930"/>
<keyword evidence="1" id="KW-1133">Transmembrane helix</keyword>
<feature type="transmembrane region" description="Helical" evidence="1">
    <location>
        <begin position="403"/>
        <end position="427"/>
    </location>
</feature>
<feature type="transmembrane region" description="Helical" evidence="1">
    <location>
        <begin position="639"/>
        <end position="658"/>
    </location>
</feature>
<proteinExistence type="predicted"/>
<dbReference type="InterPro" id="IPR017850">
    <property type="entry name" value="Alkaline_phosphatase_core_sf"/>
</dbReference>
<accession>A0A0G3W987</accession>
<dbReference type="PATRIC" id="fig|84022.6.peg.1787"/>
<organism evidence="2 3">
    <name type="scientific">Clostridium aceticum</name>
    <dbReference type="NCBI Taxonomy" id="84022"/>
    <lineage>
        <taxon>Bacteria</taxon>
        <taxon>Bacillati</taxon>
        <taxon>Bacillota</taxon>
        <taxon>Clostridia</taxon>
        <taxon>Eubacteriales</taxon>
        <taxon>Clostridiaceae</taxon>
        <taxon>Clostridium</taxon>
    </lineage>
</organism>
<keyword evidence="3" id="KW-1185">Reference proteome</keyword>
<sequence>MKIKKVWLFMLLTSLITIHTYYSTVHGLDSQKTPKVVMLVINRVDFQDLYNMPNMRVLIEEGSIGLMNTRASGSQNDFKSYGTLGWGTRAEAGQNTSTFHHLEEDNLAVYERRIGKIDEDEGIINININMLIQQNIRGEYGASPGILGDLLKQHSYKTALIGNSDIDNDVSRPAGFIPMDSRGYIDYGNLDRELIIEDTHRPFGMKTNYDQLLESFIEVYVKGDFIVIETGDIHRLERYKNYLSSTMYQEHKKNILTEIDAFVSKVFNHIDGKPTVFMLVTPFPSDAAVLRGERLTPVVIYDGVNKGLLWSGTTRREGIVGNVDIAPTILSYFHIPPSNMVGRGMSTVEATDTLDYILKLNNRVVNTSQQRYRILYSFAIYEMITSAIALLAIIFTKKIASKWYIPISLGLLSNIVAPFTLLILPIFGPLSIVNNYILFVLCTAFFTCILYFLGRKKPLNIILWASLLLVMGLMLDIVTGQNLIKNSVLGYDPIIGARYYGVGNEYMGVFIGGILIFTATLIERYSVNRYFVMIFYLITTIIIAFPTFGANVGGTITAVFAFLFTSVRLLNKKISFKKLLYIFTAVIIVVAAMATIDLFFIENQSHLASAVEQIFSTGPIIIYQIIARKIAMNIRVMGVTVWSKVLLSAIVILGILFYRPVGVIKKVTTTYPSLAIGWSGIIVAGIVAFAVNDSGVVSAATAIIFLTTTMLYLVMNLSN</sequence>
<name>A0A0G3W987_9CLOT</name>
<dbReference type="KEGG" id="cace:CACET_c17930"/>
<feature type="transmembrane region" description="Helical" evidence="1">
    <location>
        <begin position="529"/>
        <end position="546"/>
    </location>
</feature>
<reference evidence="2 3" key="1">
    <citation type="submission" date="2014-10" db="EMBL/GenBank/DDBJ databases">
        <title>Genome sequence of Clostridium aceticum DSM 1496.</title>
        <authorList>
            <person name="Poehlein A."/>
            <person name="Schiel-Bengelsdorf B."/>
            <person name="Gottschalk G."/>
            <person name="Duerre P."/>
            <person name="Daniel R."/>
        </authorList>
    </citation>
    <scope>NUCLEOTIDE SEQUENCE [LARGE SCALE GENOMIC DNA]</scope>
    <source>
        <strain evidence="2 3">DSM 1496</strain>
    </source>
</reference>
<dbReference type="Gene3D" id="3.40.720.10">
    <property type="entry name" value="Alkaline Phosphatase, subunit A"/>
    <property type="match status" value="1"/>
</dbReference>
<feature type="transmembrane region" description="Helical" evidence="1">
    <location>
        <begin position="696"/>
        <end position="715"/>
    </location>
</feature>
<evidence type="ECO:0000313" key="3">
    <source>
        <dbReference type="Proteomes" id="UP000035704"/>
    </source>
</evidence>